<organism evidence="4 5">
    <name type="scientific">Syncephalastrum racemosum</name>
    <name type="common">Filamentous fungus</name>
    <dbReference type="NCBI Taxonomy" id="13706"/>
    <lineage>
        <taxon>Eukaryota</taxon>
        <taxon>Fungi</taxon>
        <taxon>Fungi incertae sedis</taxon>
        <taxon>Mucoromycota</taxon>
        <taxon>Mucoromycotina</taxon>
        <taxon>Mucoromycetes</taxon>
        <taxon>Mucorales</taxon>
        <taxon>Syncephalastraceae</taxon>
        <taxon>Syncephalastrum</taxon>
    </lineage>
</organism>
<name>A0A1X2H4Q7_SYNRA</name>
<dbReference type="Pfam" id="PF06276">
    <property type="entry name" value="FhuF"/>
    <property type="match status" value="1"/>
</dbReference>
<evidence type="ECO:0000313" key="5">
    <source>
        <dbReference type="Proteomes" id="UP000242180"/>
    </source>
</evidence>
<dbReference type="OrthoDB" id="2117718at2759"/>
<dbReference type="InParanoid" id="A0A1X2H4Q7"/>
<dbReference type="PANTHER" id="PTHR34384">
    <property type="entry name" value="L-2,3-DIAMINOPROPANOATE--CITRATE LIGASE"/>
    <property type="match status" value="1"/>
</dbReference>
<dbReference type="InterPro" id="IPR007310">
    <property type="entry name" value="Aerobactin_biosyn_IucA/IucC_N"/>
</dbReference>
<dbReference type="AlphaFoldDB" id="A0A1X2H4Q7"/>
<sequence length="635" mass="70967">MPAPYSDSVNDHYGKFATTSRLIACLVTESLVSAYYVPNKSYDPATSRVKGICVLLRVQGSGEARKLSSTLSLNEIFLVVPLRGLPELSADKTTVNGITCTKIDLVDPWDMLPHLYAPESRCNEYKTSLPDSQVTRQQVDAILGALCDTEPTQNWLVDGYDAVQLWQQFGDDFGVADKLSDQIASELASSMLHQTYTYDNPQPLPTLNSPSYVWEQSIVEGHATHPMHKARKSFPPMPPLNPGQENLKNPPLRLIAVPKSSINMRGDFEQLAMPLTNAMLAKTNASREKYDGHVLIPVHYLQVPNIQDKFPDAIVLPEANSVTVESLTSIRSVAAPSLLPGLAVKLCLGVKISSALRTITPFTTYFGPGFSYDVVPKLTYDPSVLTIEREVASVVYKHEDFDVAKHCACVLRDAVEYPAQPSEDDDCIVVCAALVEKIQKPDTDETLLTHVWGLDTEEKRVAFMDRYIELALKAFLPPALVNGVAFEAHGQNTLARFDRKTGELKGFVIRDFGGVKVHNETLKRSAGVEIDVLPDSCVVAETLDEVYKLLYHTLIHSQLQRMNRVLNLHHNGKGWELLRKHLSNMIPRDHPMWTVFMESEKVPGKCLVRMKIEELYRDYIYRPVPNVIQCRPQDA</sequence>
<feature type="region of interest" description="Disordered" evidence="1">
    <location>
        <begin position="226"/>
        <end position="249"/>
    </location>
</feature>
<protein>
    <submittedName>
        <fullName evidence="4">IucC family-domain-containing protein</fullName>
    </submittedName>
</protein>
<dbReference type="GO" id="GO:0019290">
    <property type="term" value="P:siderophore biosynthetic process"/>
    <property type="evidence" value="ECO:0007669"/>
    <property type="project" value="InterPro"/>
</dbReference>
<dbReference type="EMBL" id="MCGN01000009">
    <property type="protein sequence ID" value="ORY93367.1"/>
    <property type="molecule type" value="Genomic_DNA"/>
</dbReference>
<evidence type="ECO:0000259" key="3">
    <source>
        <dbReference type="Pfam" id="PF06276"/>
    </source>
</evidence>
<gene>
    <name evidence="4" type="ORF">BCR43DRAFT_496803</name>
</gene>
<dbReference type="InterPro" id="IPR022770">
    <property type="entry name" value="IucA/IucC-like_C"/>
</dbReference>
<evidence type="ECO:0000259" key="2">
    <source>
        <dbReference type="Pfam" id="PF04183"/>
    </source>
</evidence>
<dbReference type="Pfam" id="PF04183">
    <property type="entry name" value="IucA_IucC"/>
    <property type="match status" value="1"/>
</dbReference>
<dbReference type="InterPro" id="IPR037455">
    <property type="entry name" value="LucA/IucC-like"/>
</dbReference>
<dbReference type="OMA" id="PLIAYIQ"/>
<comment type="caution">
    <text evidence="4">The sequence shown here is derived from an EMBL/GenBank/DDBJ whole genome shotgun (WGS) entry which is preliminary data.</text>
</comment>
<evidence type="ECO:0000313" key="4">
    <source>
        <dbReference type="EMBL" id="ORY93367.1"/>
    </source>
</evidence>
<evidence type="ECO:0000256" key="1">
    <source>
        <dbReference type="SAM" id="MobiDB-lite"/>
    </source>
</evidence>
<accession>A0A1X2H4Q7</accession>
<feature type="domain" description="Aerobactin siderophore biosynthesis IucA/IucC-like C-terminal" evidence="3">
    <location>
        <begin position="462"/>
        <end position="583"/>
    </location>
</feature>
<dbReference type="STRING" id="13706.A0A1X2H4Q7"/>
<dbReference type="Gene3D" id="1.10.510.40">
    <property type="match status" value="1"/>
</dbReference>
<dbReference type="Proteomes" id="UP000242180">
    <property type="component" value="Unassembled WGS sequence"/>
</dbReference>
<dbReference type="GO" id="GO:0016881">
    <property type="term" value="F:acid-amino acid ligase activity"/>
    <property type="evidence" value="ECO:0007669"/>
    <property type="project" value="UniProtKB-ARBA"/>
</dbReference>
<reference evidence="4 5" key="1">
    <citation type="submission" date="2016-07" db="EMBL/GenBank/DDBJ databases">
        <title>Pervasive Adenine N6-methylation of Active Genes in Fungi.</title>
        <authorList>
            <consortium name="DOE Joint Genome Institute"/>
            <person name="Mondo S.J."/>
            <person name="Dannebaum R.O."/>
            <person name="Kuo R.C."/>
            <person name="Labutti K."/>
            <person name="Haridas S."/>
            <person name="Kuo A."/>
            <person name="Salamov A."/>
            <person name="Ahrendt S.R."/>
            <person name="Lipzen A."/>
            <person name="Sullivan W."/>
            <person name="Andreopoulos W.B."/>
            <person name="Clum A."/>
            <person name="Lindquist E."/>
            <person name="Daum C."/>
            <person name="Ramamoorthy G.K."/>
            <person name="Gryganskyi A."/>
            <person name="Culley D."/>
            <person name="Magnuson J.K."/>
            <person name="James T.Y."/>
            <person name="O'Malley M.A."/>
            <person name="Stajich J.E."/>
            <person name="Spatafora J.W."/>
            <person name="Visel A."/>
            <person name="Grigoriev I.V."/>
        </authorList>
    </citation>
    <scope>NUCLEOTIDE SEQUENCE [LARGE SCALE GENOMIC DNA]</scope>
    <source>
        <strain evidence="4 5">NRRL 2496</strain>
    </source>
</reference>
<proteinExistence type="predicted"/>
<keyword evidence="5" id="KW-1185">Reference proteome</keyword>
<dbReference type="PANTHER" id="PTHR34384:SF5">
    <property type="entry name" value="L-2,3-DIAMINOPROPANOATE--CITRATE LIGASE"/>
    <property type="match status" value="1"/>
</dbReference>
<feature type="domain" description="Aerobactin siderophore biosynthesis IucA/IucC N-terminal" evidence="2">
    <location>
        <begin position="214"/>
        <end position="435"/>
    </location>
</feature>